<dbReference type="KEGG" id="adv:DJ533_16140"/>
<dbReference type="Gene3D" id="1.20.120.10">
    <property type="entry name" value="Cytochrome c/b562"/>
    <property type="match status" value="1"/>
</dbReference>
<keyword evidence="2 3" id="KW-0732">Signal</keyword>
<name>A0A2S2FGA4_9GAMM</name>
<dbReference type="GO" id="GO:0042597">
    <property type="term" value="C:periplasmic space"/>
    <property type="evidence" value="ECO:0007669"/>
    <property type="project" value="InterPro"/>
</dbReference>
<dbReference type="GO" id="GO:0005506">
    <property type="term" value="F:iron ion binding"/>
    <property type="evidence" value="ECO:0007669"/>
    <property type="project" value="InterPro"/>
</dbReference>
<dbReference type="STRING" id="1871111.GCA_001704615_02660"/>
<keyword evidence="5" id="KW-1185">Reference proteome</keyword>
<dbReference type="Pfam" id="PF07361">
    <property type="entry name" value="Cytochrom_B562"/>
    <property type="match status" value="1"/>
</dbReference>
<dbReference type="Proteomes" id="UP000245977">
    <property type="component" value="Chromosome"/>
</dbReference>
<dbReference type="EMBL" id="CP029397">
    <property type="protein sequence ID" value="AWL29984.1"/>
    <property type="molecule type" value="Genomic_DNA"/>
</dbReference>
<dbReference type="InterPro" id="IPR010980">
    <property type="entry name" value="Cyt_c/b562"/>
</dbReference>
<dbReference type="RefSeq" id="WP_065993519.1">
    <property type="nucleotide sequence ID" value="NZ_CP029397.2"/>
</dbReference>
<comment type="similarity">
    <text evidence="1">Belongs to the cytochrome b562 family.</text>
</comment>
<reference evidence="4" key="1">
    <citation type="submission" date="2019-08" db="EMBL/GenBank/DDBJ databases">
        <title>The complete genome of Acinetobacter defluvii strain WCHAD010030.</title>
        <authorList>
            <person name="Hu Y."/>
            <person name="Qin J."/>
            <person name="Feng Y."/>
            <person name="Zong Z."/>
        </authorList>
    </citation>
    <scope>NUCLEOTIDE SEQUENCE</scope>
    <source>
        <strain evidence="4">WCHA30</strain>
    </source>
</reference>
<dbReference type="GO" id="GO:0020037">
    <property type="term" value="F:heme binding"/>
    <property type="evidence" value="ECO:0007669"/>
    <property type="project" value="InterPro"/>
</dbReference>
<dbReference type="SUPFAM" id="SSF47175">
    <property type="entry name" value="Cytochromes"/>
    <property type="match status" value="1"/>
</dbReference>
<sequence>MIKKTLAAFMLVSVCSFSTVSFAGGALEGHMETLAKNFKTFNKTTNQNDAIKALDNMRAAAVEAQKIKLKAQDAKAPTSTQLYAQLIAEIDKTKKIVQDGHLDHAKIEAKKIAAIRDQGHKLYR</sequence>
<dbReference type="AlphaFoldDB" id="A0A2S2FGA4"/>
<feature type="chain" id="PRO_5015409833" evidence="3">
    <location>
        <begin position="24"/>
        <end position="124"/>
    </location>
</feature>
<dbReference type="OrthoDB" id="6693379at2"/>
<keyword evidence="4" id="KW-0067">ATP-binding</keyword>
<protein>
    <submittedName>
        <fullName evidence="4">ATP-binding protein</fullName>
    </submittedName>
</protein>
<dbReference type="GO" id="GO:0022900">
    <property type="term" value="P:electron transport chain"/>
    <property type="evidence" value="ECO:0007669"/>
    <property type="project" value="InterPro"/>
</dbReference>
<dbReference type="InterPro" id="IPR009155">
    <property type="entry name" value="Cyt_b562"/>
</dbReference>
<evidence type="ECO:0000313" key="4">
    <source>
        <dbReference type="EMBL" id="AWL29984.1"/>
    </source>
</evidence>
<evidence type="ECO:0000256" key="3">
    <source>
        <dbReference type="SAM" id="SignalP"/>
    </source>
</evidence>
<feature type="signal peptide" evidence="3">
    <location>
        <begin position="1"/>
        <end position="23"/>
    </location>
</feature>
<proteinExistence type="inferred from homology"/>
<dbReference type="GO" id="GO:0005524">
    <property type="term" value="F:ATP binding"/>
    <property type="evidence" value="ECO:0007669"/>
    <property type="project" value="UniProtKB-KW"/>
</dbReference>
<gene>
    <name evidence="4" type="ORF">DJ533_16140</name>
</gene>
<accession>A0A2S2FGA4</accession>
<evidence type="ECO:0000256" key="2">
    <source>
        <dbReference type="ARBA" id="ARBA00022729"/>
    </source>
</evidence>
<organism evidence="4 5">
    <name type="scientific">Acinetobacter defluvii</name>
    <dbReference type="NCBI Taxonomy" id="1871111"/>
    <lineage>
        <taxon>Bacteria</taxon>
        <taxon>Pseudomonadati</taxon>
        <taxon>Pseudomonadota</taxon>
        <taxon>Gammaproteobacteria</taxon>
        <taxon>Moraxellales</taxon>
        <taxon>Moraxellaceae</taxon>
        <taxon>Acinetobacter</taxon>
    </lineage>
</organism>
<dbReference type="GO" id="GO:0009055">
    <property type="term" value="F:electron transfer activity"/>
    <property type="evidence" value="ECO:0007669"/>
    <property type="project" value="InterPro"/>
</dbReference>
<evidence type="ECO:0000313" key="5">
    <source>
        <dbReference type="Proteomes" id="UP000245977"/>
    </source>
</evidence>
<keyword evidence="4" id="KW-0547">Nucleotide-binding</keyword>
<evidence type="ECO:0000256" key="1">
    <source>
        <dbReference type="ARBA" id="ARBA00005523"/>
    </source>
</evidence>